<dbReference type="SUPFAM" id="SSF48726">
    <property type="entry name" value="Immunoglobulin"/>
    <property type="match status" value="3"/>
</dbReference>
<dbReference type="InterPro" id="IPR013783">
    <property type="entry name" value="Ig-like_fold"/>
</dbReference>
<keyword evidence="7" id="KW-0812">Transmembrane</keyword>
<dbReference type="GO" id="GO:0050852">
    <property type="term" value="P:T cell receptor signaling pathway"/>
    <property type="evidence" value="ECO:0007669"/>
    <property type="project" value="TreeGrafter"/>
</dbReference>
<dbReference type="SMART" id="SM00406">
    <property type="entry name" value="IGv"/>
    <property type="match status" value="3"/>
</dbReference>
<feature type="domain" description="Ig-like" evidence="9">
    <location>
        <begin position="250"/>
        <end position="359"/>
    </location>
</feature>
<reference evidence="10" key="3">
    <citation type="submission" date="2025-08" db="UniProtKB">
        <authorList>
            <consortium name="Ensembl"/>
        </authorList>
    </citation>
    <scope>IDENTIFICATION</scope>
    <source>
        <strain evidence="10">JP 163 A</strain>
    </source>
</reference>
<keyword evidence="7" id="KW-1133">Transmembrane helix</keyword>
<dbReference type="OrthoDB" id="8954624at2759"/>
<feature type="transmembrane region" description="Helical" evidence="7">
    <location>
        <begin position="385"/>
        <end position="408"/>
    </location>
</feature>
<dbReference type="Gene3D" id="2.60.40.10">
    <property type="entry name" value="Immunoglobulins"/>
    <property type="match status" value="3"/>
</dbReference>
<evidence type="ECO:0000313" key="10">
    <source>
        <dbReference type="Ensembl" id="ENSXMAP00000036984.1"/>
    </source>
</evidence>
<dbReference type="Pfam" id="PF07686">
    <property type="entry name" value="V-set"/>
    <property type="match status" value="2"/>
</dbReference>
<evidence type="ECO:0000256" key="8">
    <source>
        <dbReference type="SAM" id="SignalP"/>
    </source>
</evidence>
<keyword evidence="5" id="KW-0325">Glycoprotein</keyword>
<dbReference type="Pfam" id="PF13927">
    <property type="entry name" value="Ig_3"/>
    <property type="match status" value="1"/>
</dbReference>
<dbReference type="GO" id="GO:0009897">
    <property type="term" value="C:external side of plasma membrane"/>
    <property type="evidence" value="ECO:0007669"/>
    <property type="project" value="TreeGrafter"/>
</dbReference>
<dbReference type="GeneID" id="111611182"/>
<dbReference type="PANTHER" id="PTHR24100:SF151">
    <property type="entry name" value="ICOS LIGAND"/>
    <property type="match status" value="1"/>
</dbReference>
<comment type="subcellular location">
    <subcellularLocation>
        <location evidence="1">Membrane</location>
    </subcellularLocation>
</comment>
<dbReference type="Ensembl" id="ENSXMAT00000036312.1">
    <property type="protein sequence ID" value="ENSXMAP00000036984.1"/>
    <property type="gene ID" value="ENSXMAG00000021059.1"/>
</dbReference>
<dbReference type="Proteomes" id="UP000002852">
    <property type="component" value="Unassembled WGS sequence"/>
</dbReference>
<evidence type="ECO:0000256" key="4">
    <source>
        <dbReference type="ARBA" id="ARBA00023157"/>
    </source>
</evidence>
<dbReference type="GO" id="GO:0050863">
    <property type="term" value="P:regulation of T cell activation"/>
    <property type="evidence" value="ECO:0007669"/>
    <property type="project" value="UniProtKB-ARBA"/>
</dbReference>
<evidence type="ECO:0000256" key="2">
    <source>
        <dbReference type="ARBA" id="ARBA00022729"/>
    </source>
</evidence>
<accession>A0A3B5R0X2</accession>
<keyword evidence="2 8" id="KW-0732">Signal</keyword>
<dbReference type="GO" id="GO:0005102">
    <property type="term" value="F:signaling receptor binding"/>
    <property type="evidence" value="ECO:0007669"/>
    <property type="project" value="TreeGrafter"/>
</dbReference>
<feature type="domain" description="Ig-like" evidence="9">
    <location>
        <begin position="137"/>
        <end position="228"/>
    </location>
</feature>
<dbReference type="FunFam" id="2.60.40.10:FF:000142">
    <property type="entry name" value="V-set domain-containing T-cell activation inhibitor 1"/>
    <property type="match status" value="2"/>
</dbReference>
<feature type="signal peptide" evidence="8">
    <location>
        <begin position="1"/>
        <end position="19"/>
    </location>
</feature>
<organism evidence="10 11">
    <name type="scientific">Xiphophorus maculatus</name>
    <name type="common">Southern platyfish</name>
    <name type="synonym">Platypoecilus maculatus</name>
    <dbReference type="NCBI Taxonomy" id="8083"/>
    <lineage>
        <taxon>Eukaryota</taxon>
        <taxon>Metazoa</taxon>
        <taxon>Chordata</taxon>
        <taxon>Craniata</taxon>
        <taxon>Vertebrata</taxon>
        <taxon>Euteleostomi</taxon>
        <taxon>Actinopterygii</taxon>
        <taxon>Neopterygii</taxon>
        <taxon>Teleostei</taxon>
        <taxon>Neoteleostei</taxon>
        <taxon>Acanthomorphata</taxon>
        <taxon>Ovalentaria</taxon>
        <taxon>Atherinomorphae</taxon>
        <taxon>Cyprinodontiformes</taxon>
        <taxon>Poeciliidae</taxon>
        <taxon>Poeciliinae</taxon>
        <taxon>Xiphophorus</taxon>
    </lineage>
</organism>
<dbReference type="RefSeq" id="XP_023202755.1">
    <property type="nucleotide sequence ID" value="XM_023346987.1"/>
</dbReference>
<dbReference type="GeneTree" id="ENSGT01120000271914"/>
<dbReference type="InterPro" id="IPR036179">
    <property type="entry name" value="Ig-like_dom_sf"/>
</dbReference>
<reference evidence="11" key="1">
    <citation type="submission" date="2012-01" db="EMBL/GenBank/DDBJ databases">
        <authorList>
            <person name="Walter R."/>
            <person name="Schartl M."/>
            <person name="Warren W."/>
        </authorList>
    </citation>
    <scope>NUCLEOTIDE SEQUENCE [LARGE SCALE GENOMIC DNA]</scope>
    <source>
        <strain evidence="11">JP 163 A</strain>
    </source>
</reference>
<dbReference type="SMART" id="SM00408">
    <property type="entry name" value="IGc2"/>
    <property type="match status" value="3"/>
</dbReference>
<reference evidence="11" key="2">
    <citation type="journal article" date="2013" name="Nat. Genet.">
        <title>The genome of the platyfish, Xiphophorus maculatus, provides insights into evolutionary adaptation and several complex traits.</title>
        <authorList>
            <person name="Schartl M."/>
            <person name="Walter R.B."/>
            <person name="Shen Y."/>
            <person name="Garcia T."/>
            <person name="Catchen J."/>
            <person name="Amores A."/>
            <person name="Braasch I."/>
            <person name="Chalopin D."/>
            <person name="Volff J.N."/>
            <person name="Lesch K.P."/>
            <person name="Bisazza A."/>
            <person name="Minx P."/>
            <person name="Hillier L."/>
            <person name="Wilson R.K."/>
            <person name="Fuerstenberg S."/>
            <person name="Boore J."/>
            <person name="Searle S."/>
            <person name="Postlethwait J.H."/>
            <person name="Warren W.C."/>
        </authorList>
    </citation>
    <scope>NUCLEOTIDE SEQUENCE [LARGE SCALE GENOMIC DNA]</scope>
    <source>
        <strain evidence="11">JP 163 A</strain>
    </source>
</reference>
<dbReference type="AlphaFoldDB" id="A0A3B5R0X2"/>
<proteinExistence type="predicted"/>
<keyword evidence="3 7" id="KW-0472">Membrane</keyword>
<name>A0A3B5R0X2_XIPMA</name>
<dbReference type="OMA" id="GEMQLMC"/>
<reference evidence="10" key="4">
    <citation type="submission" date="2025-09" db="UniProtKB">
        <authorList>
            <consortium name="Ensembl"/>
        </authorList>
    </citation>
    <scope>IDENTIFICATION</scope>
    <source>
        <strain evidence="10">JP 163 A</strain>
    </source>
</reference>
<keyword evidence="4" id="KW-1015">Disulfide bond</keyword>
<dbReference type="STRING" id="8083.ENSXMAP00000036984"/>
<feature type="chain" id="PRO_5017475090" evidence="8">
    <location>
        <begin position="20"/>
        <end position="437"/>
    </location>
</feature>
<dbReference type="PANTHER" id="PTHR24100">
    <property type="entry name" value="BUTYROPHILIN"/>
    <property type="match status" value="1"/>
</dbReference>
<dbReference type="InterPro" id="IPR050504">
    <property type="entry name" value="IgSF_BTN/MOG"/>
</dbReference>
<sequence length="437" mass="48987">MELIPVILLLLVCPECILTENTKDPDLVCPSKAIGAVKSKDVLLPCHLEPPMDASAETVKWKQGKHVVHFHQGGKHNSSKQWEHFRERTSLSSEGLTEGNLSLTLSSVNHLDEGRYQCSVHTESMNKTCYIKLNVEPNVVCPSEYIEVRTGDDVVLPCRLETHVDTSGKILQWRHGNNIVYEKEKHNTAKENERNTNRLSLFPEELAAGNLSLKISSVRLEDNGKYQCCLISESIERNCSIFVTVVSAGDRRVVGPHEPVAVEVGQVAVLPCHLEPPSPLSDLTLEWTVNNSKVHIYRSHRDDPSIQDERFKNRTSLFKEELVHGNISLILTNVTKEDAGNYFCFVPKLVGKVQRVNVTLNIAPPPEKHKNDEEPCPCKTIIQHLGLRLGLGLGFGLPLAFCIIICLWMKYVGRFDGFAEQARGNQRAMPQDDHDGE</sequence>
<evidence type="ECO:0000256" key="5">
    <source>
        <dbReference type="ARBA" id="ARBA00023180"/>
    </source>
</evidence>
<evidence type="ECO:0000256" key="6">
    <source>
        <dbReference type="ARBA" id="ARBA00023319"/>
    </source>
</evidence>
<protein>
    <submittedName>
        <fullName evidence="10">CD276 antigen-like</fullName>
    </submittedName>
</protein>
<dbReference type="InterPro" id="IPR003599">
    <property type="entry name" value="Ig_sub"/>
</dbReference>
<dbReference type="KEGG" id="xma:111611182"/>
<keyword evidence="6" id="KW-0393">Immunoglobulin domain</keyword>
<evidence type="ECO:0000256" key="3">
    <source>
        <dbReference type="ARBA" id="ARBA00023136"/>
    </source>
</evidence>
<evidence type="ECO:0000259" key="9">
    <source>
        <dbReference type="PROSITE" id="PS50835"/>
    </source>
</evidence>
<keyword evidence="11" id="KW-1185">Reference proteome</keyword>
<evidence type="ECO:0000256" key="7">
    <source>
        <dbReference type="SAM" id="Phobius"/>
    </source>
</evidence>
<feature type="domain" description="Ig-like" evidence="9">
    <location>
        <begin position="25"/>
        <end position="128"/>
    </location>
</feature>
<dbReference type="InterPro" id="IPR007110">
    <property type="entry name" value="Ig-like_dom"/>
</dbReference>
<evidence type="ECO:0000313" key="11">
    <source>
        <dbReference type="Proteomes" id="UP000002852"/>
    </source>
</evidence>
<dbReference type="SMART" id="SM00409">
    <property type="entry name" value="IG"/>
    <property type="match status" value="3"/>
</dbReference>
<dbReference type="PROSITE" id="PS50835">
    <property type="entry name" value="IG_LIKE"/>
    <property type="match status" value="3"/>
</dbReference>
<dbReference type="InParanoid" id="A0A3B5R0X2"/>
<dbReference type="InterPro" id="IPR013106">
    <property type="entry name" value="Ig_V-set"/>
</dbReference>
<dbReference type="GO" id="GO:1903037">
    <property type="term" value="P:regulation of leukocyte cell-cell adhesion"/>
    <property type="evidence" value="ECO:0007669"/>
    <property type="project" value="UniProtKB-ARBA"/>
</dbReference>
<dbReference type="InterPro" id="IPR003598">
    <property type="entry name" value="Ig_sub2"/>
</dbReference>
<evidence type="ECO:0000256" key="1">
    <source>
        <dbReference type="ARBA" id="ARBA00004370"/>
    </source>
</evidence>
<dbReference type="GO" id="GO:0001817">
    <property type="term" value="P:regulation of cytokine production"/>
    <property type="evidence" value="ECO:0007669"/>
    <property type="project" value="TreeGrafter"/>
</dbReference>